<keyword evidence="2" id="KW-0732">Signal</keyword>
<evidence type="ECO:0000256" key="2">
    <source>
        <dbReference type="SAM" id="SignalP"/>
    </source>
</evidence>
<accession>A0ABV8UF15</accession>
<evidence type="ECO:0000313" key="4">
    <source>
        <dbReference type="Proteomes" id="UP001595776"/>
    </source>
</evidence>
<evidence type="ECO:0000313" key="3">
    <source>
        <dbReference type="EMBL" id="MFC4349246.1"/>
    </source>
</evidence>
<sequence>MTRLFSIFVLAAGGAFWAAPASAQYLSDGDYEECSVYDADGDFVGYSNECLERKRAIIRRYQDDDIGHRHRGRSSRHADTRPTIPAGQRFTPIPTIRPCPVWANAGQGYPSTMSTSLYGQYVTYFGTFDSMVNGRRCSAQYHFTRPYN</sequence>
<gene>
    <name evidence="3" type="ORF">ACFO5Q_15445</name>
</gene>
<dbReference type="Proteomes" id="UP001595776">
    <property type="component" value="Unassembled WGS sequence"/>
</dbReference>
<dbReference type="EMBL" id="JBHSCR010000016">
    <property type="protein sequence ID" value="MFC4349246.1"/>
    <property type="molecule type" value="Genomic_DNA"/>
</dbReference>
<feature type="chain" id="PRO_5046280450" description="Lectin-like protein BA14k" evidence="2">
    <location>
        <begin position="24"/>
        <end position="148"/>
    </location>
</feature>
<evidence type="ECO:0000256" key="1">
    <source>
        <dbReference type="SAM" id="MobiDB-lite"/>
    </source>
</evidence>
<proteinExistence type="predicted"/>
<reference evidence="4" key="1">
    <citation type="journal article" date="2019" name="Int. J. Syst. Evol. Microbiol.">
        <title>The Global Catalogue of Microorganisms (GCM) 10K type strain sequencing project: providing services to taxonomists for standard genome sequencing and annotation.</title>
        <authorList>
            <consortium name="The Broad Institute Genomics Platform"/>
            <consortium name="The Broad Institute Genome Sequencing Center for Infectious Disease"/>
            <person name="Wu L."/>
            <person name="Ma J."/>
        </authorList>
    </citation>
    <scope>NUCLEOTIDE SEQUENCE [LARGE SCALE GENOMIC DNA]</scope>
    <source>
        <strain evidence="4">CGMCC 1.15304</strain>
    </source>
</reference>
<feature type="signal peptide" evidence="2">
    <location>
        <begin position="1"/>
        <end position="23"/>
    </location>
</feature>
<dbReference type="RefSeq" id="WP_068146795.1">
    <property type="nucleotide sequence ID" value="NZ_JBHSCR010000016.1"/>
</dbReference>
<feature type="region of interest" description="Disordered" evidence="1">
    <location>
        <begin position="67"/>
        <end position="89"/>
    </location>
</feature>
<comment type="caution">
    <text evidence="3">The sequence shown here is derived from an EMBL/GenBank/DDBJ whole genome shotgun (WGS) entry which is preliminary data.</text>
</comment>
<keyword evidence="4" id="KW-1185">Reference proteome</keyword>
<evidence type="ECO:0008006" key="5">
    <source>
        <dbReference type="Google" id="ProtNLM"/>
    </source>
</evidence>
<name>A0ABV8UF15_9PROT</name>
<protein>
    <recommendedName>
        <fullName evidence="5">Lectin-like protein BA14k</fullName>
    </recommendedName>
</protein>
<organism evidence="3 4">
    <name type="scientific">Kordiimonas lipolytica</name>
    <dbReference type="NCBI Taxonomy" id="1662421"/>
    <lineage>
        <taxon>Bacteria</taxon>
        <taxon>Pseudomonadati</taxon>
        <taxon>Pseudomonadota</taxon>
        <taxon>Alphaproteobacteria</taxon>
        <taxon>Kordiimonadales</taxon>
        <taxon>Kordiimonadaceae</taxon>
        <taxon>Kordiimonas</taxon>
    </lineage>
</organism>